<organism evidence="2 3">
    <name type="scientific">Phaseolus coccineus</name>
    <name type="common">Scarlet runner bean</name>
    <name type="synonym">Phaseolus multiflorus</name>
    <dbReference type="NCBI Taxonomy" id="3886"/>
    <lineage>
        <taxon>Eukaryota</taxon>
        <taxon>Viridiplantae</taxon>
        <taxon>Streptophyta</taxon>
        <taxon>Embryophyta</taxon>
        <taxon>Tracheophyta</taxon>
        <taxon>Spermatophyta</taxon>
        <taxon>Magnoliopsida</taxon>
        <taxon>eudicotyledons</taxon>
        <taxon>Gunneridae</taxon>
        <taxon>Pentapetalae</taxon>
        <taxon>rosids</taxon>
        <taxon>fabids</taxon>
        <taxon>Fabales</taxon>
        <taxon>Fabaceae</taxon>
        <taxon>Papilionoideae</taxon>
        <taxon>50 kb inversion clade</taxon>
        <taxon>NPAAA clade</taxon>
        <taxon>indigoferoid/millettioid clade</taxon>
        <taxon>Phaseoleae</taxon>
        <taxon>Phaseolus</taxon>
    </lineage>
</organism>
<keyword evidence="3" id="KW-1185">Reference proteome</keyword>
<dbReference type="AlphaFoldDB" id="A0AAN9QHM9"/>
<sequence length="68" mass="7943">MSIINYFMAIMLIRYFGLGSHLWLYSLGLHVVGFLENLRLKYATIYMIYLKVIGLLLCNLKWLDIQAG</sequence>
<proteinExistence type="predicted"/>
<evidence type="ECO:0000313" key="2">
    <source>
        <dbReference type="EMBL" id="KAK7335749.1"/>
    </source>
</evidence>
<feature type="transmembrane region" description="Helical" evidence="1">
    <location>
        <begin position="12"/>
        <end position="32"/>
    </location>
</feature>
<comment type="caution">
    <text evidence="2">The sequence shown here is derived from an EMBL/GenBank/DDBJ whole genome shotgun (WGS) entry which is preliminary data.</text>
</comment>
<protein>
    <submittedName>
        <fullName evidence="2">Uncharacterized protein</fullName>
    </submittedName>
</protein>
<keyword evidence="1" id="KW-0472">Membrane</keyword>
<name>A0AAN9QHM9_PHACN</name>
<reference evidence="2 3" key="1">
    <citation type="submission" date="2024-01" db="EMBL/GenBank/DDBJ databases">
        <title>The genomes of 5 underutilized Papilionoideae crops provide insights into root nodulation and disease resistanc.</title>
        <authorList>
            <person name="Jiang F."/>
        </authorList>
    </citation>
    <scope>NUCLEOTIDE SEQUENCE [LARGE SCALE GENOMIC DNA]</scope>
    <source>
        <strain evidence="2">JINMINGXINNONG_FW02</strain>
        <tissue evidence="2">Leaves</tissue>
    </source>
</reference>
<evidence type="ECO:0000313" key="3">
    <source>
        <dbReference type="Proteomes" id="UP001374584"/>
    </source>
</evidence>
<dbReference type="Proteomes" id="UP001374584">
    <property type="component" value="Unassembled WGS sequence"/>
</dbReference>
<keyword evidence="1" id="KW-0812">Transmembrane</keyword>
<evidence type="ECO:0000256" key="1">
    <source>
        <dbReference type="SAM" id="Phobius"/>
    </source>
</evidence>
<accession>A0AAN9QHM9</accession>
<feature type="transmembrane region" description="Helical" evidence="1">
    <location>
        <begin position="44"/>
        <end position="63"/>
    </location>
</feature>
<keyword evidence="1" id="KW-1133">Transmembrane helix</keyword>
<gene>
    <name evidence="2" type="ORF">VNO80_27761</name>
</gene>
<dbReference type="EMBL" id="JAYMYR010000010">
    <property type="protein sequence ID" value="KAK7335749.1"/>
    <property type="molecule type" value="Genomic_DNA"/>
</dbReference>